<protein>
    <submittedName>
        <fullName evidence="1">Uncharacterized protein</fullName>
    </submittedName>
</protein>
<evidence type="ECO:0000313" key="2">
    <source>
        <dbReference type="Proteomes" id="UP000299102"/>
    </source>
</evidence>
<comment type="caution">
    <text evidence="1">The sequence shown here is derived from an EMBL/GenBank/DDBJ whole genome shotgun (WGS) entry which is preliminary data.</text>
</comment>
<reference evidence="1 2" key="1">
    <citation type="journal article" date="2019" name="Commun. Biol.">
        <title>The bagworm genome reveals a unique fibroin gene that provides high tensile strength.</title>
        <authorList>
            <person name="Kono N."/>
            <person name="Nakamura H."/>
            <person name="Ohtoshi R."/>
            <person name="Tomita M."/>
            <person name="Numata K."/>
            <person name="Arakawa K."/>
        </authorList>
    </citation>
    <scope>NUCLEOTIDE SEQUENCE [LARGE SCALE GENOMIC DNA]</scope>
</reference>
<proteinExistence type="predicted"/>
<dbReference type="AlphaFoldDB" id="A0A4C1ZAT2"/>
<evidence type="ECO:0000313" key="1">
    <source>
        <dbReference type="EMBL" id="GBP84283.1"/>
    </source>
</evidence>
<accession>A0A4C1ZAT2</accession>
<dbReference type="EMBL" id="BGZK01001669">
    <property type="protein sequence ID" value="GBP84283.1"/>
    <property type="molecule type" value="Genomic_DNA"/>
</dbReference>
<keyword evidence="2" id="KW-1185">Reference proteome</keyword>
<dbReference type="Proteomes" id="UP000299102">
    <property type="component" value="Unassembled WGS sequence"/>
</dbReference>
<organism evidence="1 2">
    <name type="scientific">Eumeta variegata</name>
    <name type="common">Bagworm moth</name>
    <name type="synonym">Eumeta japonica</name>
    <dbReference type="NCBI Taxonomy" id="151549"/>
    <lineage>
        <taxon>Eukaryota</taxon>
        <taxon>Metazoa</taxon>
        <taxon>Ecdysozoa</taxon>
        <taxon>Arthropoda</taxon>
        <taxon>Hexapoda</taxon>
        <taxon>Insecta</taxon>
        <taxon>Pterygota</taxon>
        <taxon>Neoptera</taxon>
        <taxon>Endopterygota</taxon>
        <taxon>Lepidoptera</taxon>
        <taxon>Glossata</taxon>
        <taxon>Ditrysia</taxon>
        <taxon>Tineoidea</taxon>
        <taxon>Psychidae</taxon>
        <taxon>Oiketicinae</taxon>
        <taxon>Eumeta</taxon>
    </lineage>
</organism>
<sequence length="67" mass="7357">MLGPLVYLKYYTLEQNERLKPYVSGGTLGCGVGARGGAASVRAVDCISRLIYGRRESRELPPLQKVE</sequence>
<name>A0A4C1ZAT2_EUMVA</name>
<gene>
    <name evidence="1" type="ORF">EVAR_56967_1</name>
</gene>